<dbReference type="OrthoDB" id="5946236at2759"/>
<evidence type="ECO:0008006" key="3">
    <source>
        <dbReference type="Google" id="ProtNLM"/>
    </source>
</evidence>
<name>A0A1J7JLA6_9PEZI</name>
<gene>
    <name evidence="1" type="ORF">CONLIGDRAFT_641215</name>
</gene>
<organism evidence="1 2">
    <name type="scientific">Coniochaeta ligniaria NRRL 30616</name>
    <dbReference type="NCBI Taxonomy" id="1408157"/>
    <lineage>
        <taxon>Eukaryota</taxon>
        <taxon>Fungi</taxon>
        <taxon>Dikarya</taxon>
        <taxon>Ascomycota</taxon>
        <taxon>Pezizomycotina</taxon>
        <taxon>Sordariomycetes</taxon>
        <taxon>Sordariomycetidae</taxon>
        <taxon>Coniochaetales</taxon>
        <taxon>Coniochaetaceae</taxon>
        <taxon>Coniochaeta</taxon>
    </lineage>
</organism>
<dbReference type="InParanoid" id="A0A1J7JLA6"/>
<dbReference type="STRING" id="1408157.A0A1J7JLA6"/>
<reference evidence="1 2" key="1">
    <citation type="submission" date="2016-10" db="EMBL/GenBank/DDBJ databases">
        <title>Draft genome sequence of Coniochaeta ligniaria NRRL30616, a lignocellulolytic fungus for bioabatement of inhibitors in plant biomass hydrolysates.</title>
        <authorList>
            <consortium name="DOE Joint Genome Institute"/>
            <person name="Jimenez D.J."/>
            <person name="Hector R.E."/>
            <person name="Riley R."/>
            <person name="Sun H."/>
            <person name="Grigoriev I.V."/>
            <person name="Van Elsas J.D."/>
            <person name="Nichols N.N."/>
        </authorList>
    </citation>
    <scope>NUCLEOTIDE SEQUENCE [LARGE SCALE GENOMIC DNA]</scope>
    <source>
        <strain evidence="1 2">NRRL 30616</strain>
    </source>
</reference>
<evidence type="ECO:0000313" key="1">
    <source>
        <dbReference type="EMBL" id="OIW34161.1"/>
    </source>
</evidence>
<proteinExistence type="predicted"/>
<dbReference type="PANTHER" id="PTHR37018">
    <property type="entry name" value="CULTURE SPECIFIC PROTEIN, PUTATIVE (AFU_ORTHOLOGUE AFUA_2G00130)-RELATED"/>
    <property type="match status" value="1"/>
</dbReference>
<dbReference type="SUPFAM" id="SSF56059">
    <property type="entry name" value="Glutathione synthetase ATP-binding domain-like"/>
    <property type="match status" value="1"/>
</dbReference>
<accession>A0A1J7JLA6</accession>
<dbReference type="EMBL" id="KV875094">
    <property type="protein sequence ID" value="OIW34161.1"/>
    <property type="molecule type" value="Genomic_DNA"/>
</dbReference>
<dbReference type="PANTHER" id="PTHR37018:SF1">
    <property type="entry name" value="CULTURE SPECIFIC PROTEIN, PUTATIVE (AFU_ORTHOLOGUE AFUA_2G00130)-RELATED"/>
    <property type="match status" value="1"/>
</dbReference>
<dbReference type="InterPro" id="IPR053269">
    <property type="entry name" value="Asp-Met_ligase"/>
</dbReference>
<keyword evidence="2" id="KW-1185">Reference proteome</keyword>
<sequence>MGSIATPETAVKLPTIKLDTTLADLYKNTNPNASAQRIGFVFTGVNSALDLTDSFPCNEKFLYQDSPFNTLPTKKLVRTASASLQRSLATKYLSLIAQRDAFIAGPASSAAVICFPVDASDPEHSRREAEATISVLDPSQKPDLVFCPGPADIPPLKELKVDRIACKVVLDGLEGLPLTVPLETTWYLNSKAALADSKLPTPRMDVVGVSGFCAEASECCEVCVKDGAGTHFVPVNCSGSRGIWVKEGEMKILNAVRERPVPFVLKNQQTFGGAGTWVVHSEEDKADLLEVLSGEDGVLRKMLARVTEANHHLRPAAIIISDIVKDPINDYGVTFFVTDKGEAIFLGASEQMTDSNNAWIGSTINYTHQDALREKFDPLVKRTAAWLAAKDYYGPVGMDILETATPGQTDSHTGEETAYHIVDLNVRTSGSMCLPVMRGHFTNLGLKCASSFSLTAKGSREEFIEASREDFVSGRMCILSWYHDLKTNKSIADIVVGGSDEGELQKRMQKVRQTTEEVVF</sequence>
<dbReference type="Proteomes" id="UP000182658">
    <property type="component" value="Unassembled WGS sequence"/>
</dbReference>
<evidence type="ECO:0000313" key="2">
    <source>
        <dbReference type="Proteomes" id="UP000182658"/>
    </source>
</evidence>
<protein>
    <recommendedName>
        <fullName evidence="3">ATP-grasp domain-containing protein</fullName>
    </recommendedName>
</protein>
<dbReference type="AlphaFoldDB" id="A0A1J7JLA6"/>